<accession>A0ABW6F1I8</accession>
<protein>
    <submittedName>
        <fullName evidence="1">DUF4279 domain-containing protein</fullName>
    </submittedName>
</protein>
<dbReference type="Proteomes" id="UP001598352">
    <property type="component" value="Unassembled WGS sequence"/>
</dbReference>
<evidence type="ECO:0000313" key="1">
    <source>
        <dbReference type="EMBL" id="MFD4823151.1"/>
    </source>
</evidence>
<evidence type="ECO:0000313" key="2">
    <source>
        <dbReference type="Proteomes" id="UP001598352"/>
    </source>
</evidence>
<proteinExistence type="predicted"/>
<comment type="caution">
    <text evidence="1">The sequence shown here is derived from an EMBL/GenBank/DDBJ whole genome shotgun (WGS) entry which is preliminary data.</text>
</comment>
<dbReference type="RefSeq" id="WP_382771950.1">
    <property type="nucleotide sequence ID" value="NZ_JBHXKZ010000007.1"/>
</dbReference>
<dbReference type="Pfam" id="PF14106">
    <property type="entry name" value="DUF4279"/>
    <property type="match status" value="1"/>
</dbReference>
<sequence length="164" mass="18780">MPLRQYVYFALSSRRVTAQEITDLLGIEPDETRVINPRRLPADPAKPFCQVWKVVCREPGLCVDEQIARVLSRLRPKADRIAELMKQFNSAEDEEEPGLEARLEVVRYFNDDDEQQGEAGQPQEREKHNLFGWALDREAIDFLAATGAYLDVDEYDMTPAPPSD</sequence>
<reference evidence="1 2" key="1">
    <citation type="submission" date="2024-09" db="EMBL/GenBank/DDBJ databases">
        <title>The Natural Products Discovery Center: Release of the First 8490 Sequenced Strains for Exploring Actinobacteria Biosynthetic Diversity.</title>
        <authorList>
            <person name="Kalkreuter E."/>
            <person name="Kautsar S.A."/>
            <person name="Yang D."/>
            <person name="Bader C.D."/>
            <person name="Teijaro C.N."/>
            <person name="Fluegel L."/>
            <person name="Davis C.M."/>
            <person name="Simpson J.R."/>
            <person name="Lauterbach L."/>
            <person name="Steele A.D."/>
            <person name="Gui C."/>
            <person name="Meng S."/>
            <person name="Li G."/>
            <person name="Viehrig K."/>
            <person name="Ye F."/>
            <person name="Su P."/>
            <person name="Kiefer A.F."/>
            <person name="Nichols A."/>
            <person name="Cepeda A.J."/>
            <person name="Yan W."/>
            <person name="Fan B."/>
            <person name="Jiang Y."/>
            <person name="Adhikari A."/>
            <person name="Zheng C.-J."/>
            <person name="Schuster L."/>
            <person name="Cowan T.M."/>
            <person name="Smanski M.J."/>
            <person name="Chevrette M.G."/>
            <person name="De Carvalho L.P.S."/>
            <person name="Shen B."/>
        </authorList>
    </citation>
    <scope>NUCLEOTIDE SEQUENCE [LARGE SCALE GENOMIC DNA]</scope>
    <source>
        <strain evidence="1 2">NPDC058428</strain>
    </source>
</reference>
<organism evidence="1 2">
    <name type="scientific">Streptomyces rubiginosohelvolus</name>
    <dbReference type="NCBI Taxonomy" id="67362"/>
    <lineage>
        <taxon>Bacteria</taxon>
        <taxon>Bacillati</taxon>
        <taxon>Actinomycetota</taxon>
        <taxon>Actinomycetes</taxon>
        <taxon>Kitasatosporales</taxon>
        <taxon>Streptomycetaceae</taxon>
        <taxon>Streptomyces</taxon>
    </lineage>
</organism>
<dbReference type="InterPro" id="IPR025459">
    <property type="entry name" value="DUF4279"/>
</dbReference>
<gene>
    <name evidence="1" type="ORF">ACFWOQ_11290</name>
</gene>
<name>A0ABW6F1I8_9ACTN</name>
<keyword evidence="2" id="KW-1185">Reference proteome</keyword>
<dbReference type="EMBL" id="JBHXKZ010000007">
    <property type="protein sequence ID" value="MFD4823151.1"/>
    <property type="molecule type" value="Genomic_DNA"/>
</dbReference>